<dbReference type="EMBL" id="JBHFEH010000012">
    <property type="protein sequence ID" value="KAL2055103.1"/>
    <property type="molecule type" value="Genomic_DNA"/>
</dbReference>
<organism evidence="2 3">
    <name type="scientific">Lepraria finkii</name>
    <dbReference type="NCBI Taxonomy" id="1340010"/>
    <lineage>
        <taxon>Eukaryota</taxon>
        <taxon>Fungi</taxon>
        <taxon>Dikarya</taxon>
        <taxon>Ascomycota</taxon>
        <taxon>Pezizomycotina</taxon>
        <taxon>Lecanoromycetes</taxon>
        <taxon>OSLEUM clade</taxon>
        <taxon>Lecanoromycetidae</taxon>
        <taxon>Lecanorales</taxon>
        <taxon>Lecanorineae</taxon>
        <taxon>Stereocaulaceae</taxon>
        <taxon>Lepraria</taxon>
    </lineage>
</organism>
<protein>
    <submittedName>
        <fullName evidence="2">Uncharacterized protein</fullName>
    </submittedName>
</protein>
<accession>A0ABR4BGP4</accession>
<evidence type="ECO:0000256" key="1">
    <source>
        <dbReference type="SAM" id="MobiDB-lite"/>
    </source>
</evidence>
<feature type="region of interest" description="Disordered" evidence="1">
    <location>
        <begin position="25"/>
        <end position="72"/>
    </location>
</feature>
<sequence length="208" mass="23108">MLGGPSNYKIDDCGSRIAKKLAKKTSILKQAEPERSQSSAQTASATSPSDLVKSSQDSGNFQRPGENSTTELSAQAKETIQALLYLLDQRNYDAPIQDSELQRNQLPLNVSLCPNWHEDGPGLCREGPNIKVIRESVVSVAERLPKWVETPSRDYRDPAADGQRWISRISASPERRSSSAQVYNWARNSRTSSPFDMYEVLDENSPPP</sequence>
<comment type="caution">
    <text evidence="2">The sequence shown here is derived from an EMBL/GenBank/DDBJ whole genome shotgun (WGS) entry which is preliminary data.</text>
</comment>
<evidence type="ECO:0000313" key="3">
    <source>
        <dbReference type="Proteomes" id="UP001590951"/>
    </source>
</evidence>
<gene>
    <name evidence="2" type="ORF">ABVK25_004441</name>
</gene>
<feature type="compositionally biased region" description="Low complexity" evidence="1">
    <location>
        <begin position="36"/>
        <end position="47"/>
    </location>
</feature>
<keyword evidence="3" id="KW-1185">Reference proteome</keyword>
<proteinExistence type="predicted"/>
<reference evidence="2 3" key="1">
    <citation type="submission" date="2024-09" db="EMBL/GenBank/DDBJ databases">
        <title>Rethinking Asexuality: The Enigmatic Case of Functional Sexual Genes in Lepraria (Stereocaulaceae).</title>
        <authorList>
            <person name="Doellman M."/>
            <person name="Sun Y."/>
            <person name="Barcenas-Pena A."/>
            <person name="Lumbsch H.T."/>
            <person name="Grewe F."/>
        </authorList>
    </citation>
    <scope>NUCLEOTIDE SEQUENCE [LARGE SCALE GENOMIC DNA]</scope>
    <source>
        <strain evidence="2 3">Grewe 0041</strain>
    </source>
</reference>
<dbReference type="Proteomes" id="UP001590951">
    <property type="component" value="Unassembled WGS sequence"/>
</dbReference>
<feature type="compositionally biased region" description="Polar residues" evidence="1">
    <location>
        <begin position="48"/>
        <end position="72"/>
    </location>
</feature>
<evidence type="ECO:0000313" key="2">
    <source>
        <dbReference type="EMBL" id="KAL2055103.1"/>
    </source>
</evidence>
<name>A0ABR4BGP4_9LECA</name>